<organism evidence="2 3">
    <name type="scientific">Nocardia colli</name>
    <dbReference type="NCBI Taxonomy" id="2545717"/>
    <lineage>
        <taxon>Bacteria</taxon>
        <taxon>Bacillati</taxon>
        <taxon>Actinomycetota</taxon>
        <taxon>Actinomycetes</taxon>
        <taxon>Mycobacteriales</taxon>
        <taxon>Nocardiaceae</taxon>
        <taxon>Nocardia</taxon>
    </lineage>
</organism>
<dbReference type="PROSITE" id="PS51257">
    <property type="entry name" value="PROKAR_LIPOPROTEIN"/>
    <property type="match status" value="1"/>
</dbReference>
<proteinExistence type="predicted"/>
<gene>
    <name evidence="2" type="ORF">F3087_13175</name>
</gene>
<name>A0A5N0EGD6_9NOCA</name>
<protein>
    <recommendedName>
        <fullName evidence="4">Lipoprotein</fullName>
    </recommendedName>
</protein>
<dbReference type="RefSeq" id="WP_150402197.1">
    <property type="nucleotide sequence ID" value="NZ_VXLC01000004.1"/>
</dbReference>
<keyword evidence="3" id="KW-1185">Reference proteome</keyword>
<dbReference type="Proteomes" id="UP000323876">
    <property type="component" value="Unassembled WGS sequence"/>
</dbReference>
<accession>A0A5N0EGD6</accession>
<dbReference type="GO" id="GO:0043448">
    <property type="term" value="P:alkane catabolic process"/>
    <property type="evidence" value="ECO:0007669"/>
    <property type="project" value="TreeGrafter"/>
</dbReference>
<comment type="caution">
    <text evidence="2">The sequence shown here is derived from an EMBL/GenBank/DDBJ whole genome shotgun (WGS) entry which is preliminary data.</text>
</comment>
<sequence>MLSTKHFQRAALPFAAASVILAGLLSACGSTDSAKAVPAPAPAPVAATTSAVAPAGAPQRQAPAKTQGWLEIYSGTAPTGTNAVQLAIANNNAVGQYVTATDRALYRFDNDTARPPKSNCAGACATTWPPLLVQRGQAVYAAGVDPQLVGFVERADGACQITIAGWPVYFFAKDQKAGDLLGQGVGGVWHAVTPTGGKAGVN</sequence>
<evidence type="ECO:0008006" key="4">
    <source>
        <dbReference type="Google" id="ProtNLM"/>
    </source>
</evidence>
<evidence type="ECO:0000313" key="3">
    <source>
        <dbReference type="Proteomes" id="UP000323876"/>
    </source>
</evidence>
<evidence type="ECO:0000313" key="2">
    <source>
        <dbReference type="EMBL" id="KAA8888026.1"/>
    </source>
</evidence>
<dbReference type="Pfam" id="PF03640">
    <property type="entry name" value="Lipoprotein_15"/>
    <property type="match status" value="2"/>
</dbReference>
<reference evidence="2 3" key="1">
    <citation type="submission" date="2019-09" db="EMBL/GenBank/DDBJ databases">
        <authorList>
            <person name="Wang X."/>
        </authorList>
    </citation>
    <scope>NUCLEOTIDE SEQUENCE [LARGE SCALE GENOMIC DNA]</scope>
    <source>
        <strain evidence="2 3">CICC 11023</strain>
    </source>
</reference>
<dbReference type="PANTHER" id="PTHR39335">
    <property type="entry name" value="BLL4220 PROTEIN"/>
    <property type="match status" value="1"/>
</dbReference>
<keyword evidence="1" id="KW-0732">Signal</keyword>
<evidence type="ECO:0000256" key="1">
    <source>
        <dbReference type="SAM" id="SignalP"/>
    </source>
</evidence>
<dbReference type="PANTHER" id="PTHR39335:SF1">
    <property type="entry name" value="BLL4220 PROTEIN"/>
    <property type="match status" value="1"/>
</dbReference>
<dbReference type="InterPro" id="IPR005297">
    <property type="entry name" value="Lipoprotein_repeat"/>
</dbReference>
<feature type="chain" id="PRO_5038742873" description="Lipoprotein" evidence="1">
    <location>
        <begin position="28"/>
        <end position="202"/>
    </location>
</feature>
<dbReference type="AlphaFoldDB" id="A0A5N0EGD6"/>
<feature type="signal peptide" evidence="1">
    <location>
        <begin position="1"/>
        <end position="27"/>
    </location>
</feature>
<dbReference type="OrthoDB" id="597632at2"/>
<dbReference type="EMBL" id="VXLC01000004">
    <property type="protein sequence ID" value="KAA8888026.1"/>
    <property type="molecule type" value="Genomic_DNA"/>
</dbReference>